<dbReference type="InterPro" id="IPR046801">
    <property type="entry name" value="OpcA_G6PD_N"/>
</dbReference>
<dbReference type="EMBL" id="FUKQ01000063">
    <property type="protein sequence ID" value="SJN45194.1"/>
    <property type="molecule type" value="Genomic_DNA"/>
</dbReference>
<dbReference type="AlphaFoldDB" id="A0A1R4KMB7"/>
<evidence type="ECO:0000259" key="1">
    <source>
        <dbReference type="Pfam" id="PF10128"/>
    </source>
</evidence>
<feature type="domain" description="Glucose-6-phosphate dehydrogenase assembly protein OpcA N-terminal" evidence="1">
    <location>
        <begin position="52"/>
        <end position="156"/>
    </location>
</feature>
<keyword evidence="4" id="KW-1185">Reference proteome</keyword>
<reference evidence="3 4" key="1">
    <citation type="submission" date="2017-02" db="EMBL/GenBank/DDBJ databases">
        <authorList>
            <person name="Peterson S.W."/>
        </authorList>
    </citation>
    <scope>NUCLEOTIDE SEQUENCE [LARGE SCALE GENOMIC DNA]</scope>
    <source>
        <strain evidence="3 4">LSP_Lj1</strain>
    </source>
</reference>
<dbReference type="PANTHER" id="PTHR38658:SF1">
    <property type="entry name" value="OXPP CYCLE PROTEIN OPCA-RELATED"/>
    <property type="match status" value="1"/>
</dbReference>
<sequence length="312" mass="33857">MIIELENTSTAQVAREIRHGHRSTGTSAMAFTLVVVTQEKHYDKVIPACLQAGGEHPSRILVVVHATGQESRLDAEIRMGEGIPGDLVTLRMSGELAEHSASVVLPLLLPDSKVVVWWPNASPESPSDDQIGALATRRITDAAGASDPVSAVVVRARYHSPGDTDLTWTRLTPWRALLAAAVDQYPGRIRHATVEAAKDNAPAELMAAWLQARLGVEVERKFTKGPGMTGVRLTTAAGDIALLRPGKASTATYLVPGQPQREVALKRREINELITEELRCMDPDLIFHQATQVLLERETARAAQPEGKADEK</sequence>
<gene>
    <name evidence="3" type="ORF">FM114_15695</name>
</gene>
<evidence type="ECO:0000313" key="3">
    <source>
        <dbReference type="EMBL" id="SJN45194.1"/>
    </source>
</evidence>
<organism evidence="3 4">
    <name type="scientific">Luteococcus japonicus LSP_Lj1</name>
    <dbReference type="NCBI Taxonomy" id="1255658"/>
    <lineage>
        <taxon>Bacteria</taxon>
        <taxon>Bacillati</taxon>
        <taxon>Actinomycetota</taxon>
        <taxon>Actinomycetes</taxon>
        <taxon>Propionibacteriales</taxon>
        <taxon>Propionibacteriaceae</taxon>
        <taxon>Luteococcus</taxon>
    </lineage>
</organism>
<dbReference type="Proteomes" id="UP000188342">
    <property type="component" value="Unassembled WGS sequence"/>
</dbReference>
<name>A0A1R4KMB7_9ACTN</name>
<dbReference type="STRING" id="1255658.FM114_15695"/>
<protein>
    <submittedName>
        <fullName evidence="3">OpcA, an allosteric effector of glucose-6-phosphate dehydrogenase, actinobacterial</fullName>
    </submittedName>
</protein>
<dbReference type="InterPro" id="IPR046802">
    <property type="entry name" value="OpcA_G6PD_C"/>
</dbReference>
<dbReference type="Pfam" id="PF20171">
    <property type="entry name" value="OpcA_G6PD_C"/>
    <property type="match status" value="1"/>
</dbReference>
<dbReference type="Pfam" id="PF10128">
    <property type="entry name" value="OpcA_G6PD_assem"/>
    <property type="match status" value="1"/>
</dbReference>
<dbReference type="RefSeq" id="WP_094766080.1">
    <property type="nucleotide sequence ID" value="NZ_FUKQ01000063.1"/>
</dbReference>
<evidence type="ECO:0000259" key="2">
    <source>
        <dbReference type="Pfam" id="PF20171"/>
    </source>
</evidence>
<feature type="domain" description="Glucose-6-phosphate dehydrogenase assembly protein OpcA C-terminal" evidence="2">
    <location>
        <begin position="161"/>
        <end position="290"/>
    </location>
</feature>
<dbReference type="PANTHER" id="PTHR38658">
    <property type="entry name" value="OXPP CYCLE PROTEIN OPCA-RELATED"/>
    <property type="match status" value="1"/>
</dbReference>
<evidence type="ECO:0000313" key="4">
    <source>
        <dbReference type="Proteomes" id="UP000188342"/>
    </source>
</evidence>
<proteinExistence type="predicted"/>
<dbReference type="InterPro" id="IPR004555">
    <property type="entry name" value="G6PDH_assembly_OpcA"/>
</dbReference>
<accession>A0A1R4KMB7</accession>
<dbReference type="OrthoDB" id="128564at2"/>